<sequence>MLLKAPDAPRHSTLPLPGTTQAYGFEAPPAPALPIDLRRSLNHNQLAVIPNNIIPALEQVLVRTTSNPYGALMQIPAGPTGASAHRIVGDLVARVRAPLDLALFQSLPQSRQTAVWNHFIQREAAAGSIWMAFLQGQQPQNGPTGADLLEGNIFLWGLTREEATGRWVITLDIPR</sequence>
<name>A0ABQ0LHY6_MYCCL</name>
<dbReference type="EMBL" id="DF846586">
    <property type="protein sequence ID" value="GAT50671.1"/>
    <property type="molecule type" value="Genomic_DNA"/>
</dbReference>
<gene>
    <name evidence="1" type="ORF">MCHLO_07887</name>
</gene>
<proteinExistence type="predicted"/>
<evidence type="ECO:0000313" key="1">
    <source>
        <dbReference type="EMBL" id="GAT50671.1"/>
    </source>
</evidence>
<dbReference type="Proteomes" id="UP000815677">
    <property type="component" value="Unassembled WGS sequence"/>
</dbReference>
<organism evidence="1 2">
    <name type="scientific">Mycena chlorophos</name>
    <name type="common">Agaric fungus</name>
    <name type="synonym">Agaricus chlorophos</name>
    <dbReference type="NCBI Taxonomy" id="658473"/>
    <lineage>
        <taxon>Eukaryota</taxon>
        <taxon>Fungi</taxon>
        <taxon>Dikarya</taxon>
        <taxon>Basidiomycota</taxon>
        <taxon>Agaricomycotina</taxon>
        <taxon>Agaricomycetes</taxon>
        <taxon>Agaricomycetidae</taxon>
        <taxon>Agaricales</taxon>
        <taxon>Marasmiineae</taxon>
        <taxon>Mycenaceae</taxon>
        <taxon>Mycena</taxon>
    </lineage>
</organism>
<accession>A0ABQ0LHY6</accession>
<evidence type="ECO:0000313" key="2">
    <source>
        <dbReference type="Proteomes" id="UP000815677"/>
    </source>
</evidence>
<keyword evidence="2" id="KW-1185">Reference proteome</keyword>
<reference evidence="1" key="1">
    <citation type="submission" date="2014-09" db="EMBL/GenBank/DDBJ databases">
        <title>Genome sequence of the luminous mushroom Mycena chlorophos for searching fungal bioluminescence genes.</title>
        <authorList>
            <person name="Tanaka Y."/>
            <person name="Kasuga D."/>
            <person name="Oba Y."/>
            <person name="Hase S."/>
            <person name="Sato K."/>
            <person name="Oba Y."/>
            <person name="Sakakibara Y."/>
        </authorList>
    </citation>
    <scope>NUCLEOTIDE SEQUENCE</scope>
</reference>
<protein>
    <submittedName>
        <fullName evidence="1">Uncharacterized protein</fullName>
    </submittedName>
</protein>